<evidence type="ECO:0000256" key="6">
    <source>
        <dbReference type="SAM" id="MobiDB-lite"/>
    </source>
</evidence>
<reference evidence="8 10" key="1">
    <citation type="journal article" date="2011" name="Science">
        <title>Comparative functional genomics of the fission yeasts.</title>
        <authorList>
            <person name="Rhind N."/>
            <person name="Chen Z."/>
            <person name="Yassour M."/>
            <person name="Thompson D.A."/>
            <person name="Haas B.J."/>
            <person name="Habib N."/>
            <person name="Wapinski I."/>
            <person name="Roy S."/>
            <person name="Lin M.F."/>
            <person name="Heiman D.I."/>
            <person name="Young S.K."/>
            <person name="Furuya K."/>
            <person name="Guo Y."/>
            <person name="Pidoux A."/>
            <person name="Chen H.M."/>
            <person name="Robbertse B."/>
            <person name="Goldberg J.M."/>
            <person name="Aoki K."/>
            <person name="Bayne E.H."/>
            <person name="Berlin A.M."/>
            <person name="Desjardins C.A."/>
            <person name="Dobbs E."/>
            <person name="Dukaj L."/>
            <person name="Fan L."/>
            <person name="FitzGerald M.G."/>
            <person name="French C."/>
            <person name="Gujja S."/>
            <person name="Hansen K."/>
            <person name="Keifenheim D."/>
            <person name="Levin J.Z."/>
            <person name="Mosher R.A."/>
            <person name="Mueller C.A."/>
            <person name="Pfiffner J."/>
            <person name="Priest M."/>
            <person name="Russ C."/>
            <person name="Smialowska A."/>
            <person name="Swoboda P."/>
            <person name="Sykes S.M."/>
            <person name="Vaughn M."/>
            <person name="Vengrova S."/>
            <person name="Yoder R."/>
            <person name="Zeng Q."/>
            <person name="Allshire R."/>
            <person name="Baulcombe D."/>
            <person name="Birren B.W."/>
            <person name="Brown W."/>
            <person name="Ekwall K."/>
            <person name="Kellis M."/>
            <person name="Leatherwood J."/>
            <person name="Levin H."/>
            <person name="Margalit H."/>
            <person name="Martienssen R."/>
            <person name="Nieduszynski C.A."/>
            <person name="Spatafora J.W."/>
            <person name="Friedman N."/>
            <person name="Dalgaard J.Z."/>
            <person name="Baumann P."/>
            <person name="Niki H."/>
            <person name="Regev A."/>
            <person name="Nusbaum C."/>
        </authorList>
    </citation>
    <scope>NUCLEOTIDE SEQUENCE [LARGE SCALE GENOMIC DNA]</scope>
    <source>
        <strain evidence="10">yFS275 / FY16936</strain>
    </source>
</reference>
<keyword evidence="4" id="KW-0539">Nucleus</keyword>
<dbReference type="VEuPathDB" id="FungiDB:SJAG_04933"/>
<proteinExistence type="predicted"/>
<dbReference type="GO" id="GO:0000405">
    <property type="term" value="F:bubble DNA binding"/>
    <property type="evidence" value="ECO:0007669"/>
    <property type="project" value="EnsemblFungi"/>
</dbReference>
<dbReference type="AlphaFoldDB" id="B6K856"/>
<feature type="region of interest" description="Disordered" evidence="6">
    <location>
        <begin position="12"/>
        <end position="71"/>
    </location>
</feature>
<keyword evidence="5" id="KW-0175">Coiled coil</keyword>
<evidence type="ECO:0000256" key="3">
    <source>
        <dbReference type="ARBA" id="ARBA00023163"/>
    </source>
</evidence>
<evidence type="ECO:0000256" key="1">
    <source>
        <dbReference type="ARBA" id="ARBA00004123"/>
    </source>
</evidence>
<protein>
    <submittedName>
        <fullName evidence="8">RNA polymerase II associated Paf1 complex</fullName>
    </submittedName>
</protein>
<dbReference type="EMBL" id="KE651167">
    <property type="protein sequence ID" value="EEB09710.1"/>
    <property type="molecule type" value="Genomic_DNA"/>
</dbReference>
<dbReference type="SUPFAM" id="SSF159042">
    <property type="entry name" value="Plus3-like"/>
    <property type="match status" value="1"/>
</dbReference>
<feature type="compositionally biased region" description="Basic and acidic residues" evidence="6">
    <location>
        <begin position="139"/>
        <end position="158"/>
    </location>
</feature>
<evidence type="ECO:0000256" key="5">
    <source>
        <dbReference type="SAM" id="Coils"/>
    </source>
</evidence>
<feature type="domain" description="Plus3" evidence="7">
    <location>
        <begin position="213"/>
        <end position="344"/>
    </location>
</feature>
<sequence>MADFQDELLALAGVDDSLNSSKSRKRALDNSDDSFSDSDEEHNNELNDFEASDNEGYEEDDEKNTYEEELLAFENPYRLEGKFRDEEDRARLMAMTEVERESILYEREEEIAKLNERRELAVRLRKQKEQYSQTSARRSTREKLTSETAGKRDKLTELKKRRQERSNKVNTSARKEVTEKAYSTSEDEASYSEQESDAYSEGYSPRIVETQSAVTLDDVNTIRLGRKHIVKYMFHPLFESCTVGCFVRVKIGERHGESVYRLCQIKGISKGKKAYRVEGSLTNVMLECTHGRYRRAFDISVLSNEPFSQHDFDRWQHQLEEDHLRPPRKDFFKKHLEGLQRMASYILNDTEVSEVVRIKRELSRIPSNISAEKTNLRMKRQAALAANQMDLVQELDERLNTLEELSMGSRPNGTSTLDQLSKVNERNRRKNQEEVRLAEKRMNDERRRMTAMATFKSVNSVATDVLTEPSTNAPSNVSSPFTHQTPERTPSLSPKTLSKASTPAVELPSSVKEKNAVLRQKAVNGVDNLIANMDFDIELDI</sequence>
<dbReference type="GO" id="GO:0016593">
    <property type="term" value="C:Cdc73/Paf1 complex"/>
    <property type="evidence" value="ECO:0000318"/>
    <property type="project" value="GO_Central"/>
</dbReference>
<keyword evidence="10" id="KW-1185">Reference proteome</keyword>
<keyword evidence="3" id="KW-0804">Transcription</keyword>
<feature type="compositionally biased region" description="Polar residues" evidence="6">
    <location>
        <begin position="467"/>
        <end position="501"/>
    </location>
</feature>
<feature type="compositionally biased region" description="Acidic residues" evidence="6">
    <location>
        <begin position="185"/>
        <end position="198"/>
    </location>
</feature>
<dbReference type="PANTHER" id="PTHR13115:SF8">
    <property type="entry name" value="RNA POLYMERASE-ASSOCIATED PROTEIN RTF1 HOMOLOG"/>
    <property type="match status" value="1"/>
</dbReference>
<dbReference type="RefSeq" id="XP_002176003.1">
    <property type="nucleotide sequence ID" value="XM_002175967.2"/>
</dbReference>
<feature type="region of interest" description="Disordered" evidence="6">
    <location>
        <begin position="467"/>
        <end position="507"/>
    </location>
</feature>
<dbReference type="GeneID" id="7050364"/>
<dbReference type="PROSITE" id="PS51360">
    <property type="entry name" value="PLUS3"/>
    <property type="match status" value="1"/>
</dbReference>
<evidence type="ECO:0000313" key="8">
    <source>
        <dbReference type="EMBL" id="EEB09710.1"/>
    </source>
</evidence>
<organism evidence="8 10">
    <name type="scientific">Schizosaccharomyces japonicus (strain yFS275 / FY16936)</name>
    <name type="common">Fission yeast</name>
    <dbReference type="NCBI Taxonomy" id="402676"/>
    <lineage>
        <taxon>Eukaryota</taxon>
        <taxon>Fungi</taxon>
        <taxon>Dikarya</taxon>
        <taxon>Ascomycota</taxon>
        <taxon>Taphrinomycotina</taxon>
        <taxon>Schizosaccharomycetes</taxon>
        <taxon>Schizosaccharomycetales</taxon>
        <taxon>Schizosaccharomycetaceae</taxon>
        <taxon>Schizosaccharomyces</taxon>
    </lineage>
</organism>
<dbReference type="GO" id="GO:0003723">
    <property type="term" value="F:RNA binding"/>
    <property type="evidence" value="ECO:0007669"/>
    <property type="project" value="EnsemblFungi"/>
</dbReference>
<dbReference type="OrthoDB" id="166375at2759"/>
<dbReference type="GO" id="GO:1990269">
    <property type="term" value="F:RNA polymerase II C-terminal domain phosphoserine binding"/>
    <property type="evidence" value="ECO:0000318"/>
    <property type="project" value="GO_Central"/>
</dbReference>
<dbReference type="InterPro" id="IPR004343">
    <property type="entry name" value="Plus-3_dom"/>
</dbReference>
<comment type="subcellular location">
    <subcellularLocation>
        <location evidence="1">Nucleus</location>
    </subcellularLocation>
</comment>
<dbReference type="eggNOG" id="KOG2402">
    <property type="taxonomic scope" value="Eukaryota"/>
</dbReference>
<feature type="compositionally biased region" description="Acidic residues" evidence="6">
    <location>
        <begin position="30"/>
        <end position="71"/>
    </location>
</feature>
<dbReference type="Gene3D" id="3.90.70.200">
    <property type="entry name" value="Plus-3 domain"/>
    <property type="match status" value="1"/>
</dbReference>
<dbReference type="InterPro" id="IPR036128">
    <property type="entry name" value="Plus3-like_sf"/>
</dbReference>
<evidence type="ECO:0000256" key="4">
    <source>
        <dbReference type="ARBA" id="ARBA00023242"/>
    </source>
</evidence>
<accession>B6K856</accession>
<dbReference type="OMA" id="ISGCYAR"/>
<evidence type="ECO:0000259" key="7">
    <source>
        <dbReference type="PROSITE" id="PS51360"/>
    </source>
</evidence>
<evidence type="ECO:0000313" key="9">
    <source>
        <dbReference type="JaponicusDB" id="SJAG_04933"/>
    </source>
</evidence>
<dbReference type="Pfam" id="PF03126">
    <property type="entry name" value="Plus-3"/>
    <property type="match status" value="1"/>
</dbReference>
<feature type="region of interest" description="Disordered" evidence="6">
    <location>
        <begin position="124"/>
        <end position="201"/>
    </location>
</feature>
<evidence type="ECO:0000256" key="2">
    <source>
        <dbReference type="ARBA" id="ARBA00023015"/>
    </source>
</evidence>
<gene>
    <name evidence="9" type="primary">prf1</name>
    <name evidence="8" type="ORF">SJAG_04933</name>
</gene>
<keyword evidence="2" id="KW-0805">Transcription regulation</keyword>
<dbReference type="PANTHER" id="PTHR13115">
    <property type="entry name" value="RNA POLYMERASE-ASSOCIATED PROTEIN RTF1 HOMOLOG"/>
    <property type="match status" value="1"/>
</dbReference>
<evidence type="ECO:0000313" key="10">
    <source>
        <dbReference type="Proteomes" id="UP000001744"/>
    </source>
</evidence>
<dbReference type="STRING" id="402676.B6K856"/>
<name>B6K856_SCHJY</name>
<dbReference type="GO" id="GO:0003697">
    <property type="term" value="F:single-stranded DNA binding"/>
    <property type="evidence" value="ECO:0007669"/>
    <property type="project" value="EnsemblFungi"/>
</dbReference>
<dbReference type="SMART" id="SM00719">
    <property type="entry name" value="Plus3"/>
    <property type="match status" value="1"/>
</dbReference>
<dbReference type="JaponicusDB" id="SJAG_04933">
    <property type="gene designation" value="prf1"/>
</dbReference>
<dbReference type="HOGENOM" id="CLU_036626_0_0_1"/>
<dbReference type="Proteomes" id="UP000001744">
    <property type="component" value="Unassembled WGS sequence"/>
</dbReference>
<feature type="coiled-coil region" evidence="5">
    <location>
        <begin position="385"/>
        <end position="448"/>
    </location>
</feature>